<evidence type="ECO:0000259" key="4">
    <source>
        <dbReference type="PROSITE" id="PS51118"/>
    </source>
</evidence>
<dbReference type="AlphaFoldDB" id="A0A931BAN8"/>
<sequence>MTPAVLTTAADLSGVEDTLRALAPRWTMWITSTLLYSGRPMQRHELEDALPFIPTSSLDLRLGQLRDRGLIERSRASQRAPMRLTDEGEALGSLYTAVCVWAGVHQDTATPMANTERVEQALHRLALTGTTTMVQLLTQHGDTHLTELAKALDQSEQLTLLRLRRMQDDGLVERAGPQYRAPYTLTAAARDLPPVYTAAHQWAHRHTQQAAPVQRAAARTSRLLAASRAGGAVPSVRFSDLASAPAASYAAGVGRGAARR</sequence>
<dbReference type="InterPro" id="IPR036388">
    <property type="entry name" value="WH-like_DNA-bd_sf"/>
</dbReference>
<dbReference type="Proteomes" id="UP000657385">
    <property type="component" value="Unassembled WGS sequence"/>
</dbReference>
<dbReference type="SUPFAM" id="SSF46785">
    <property type="entry name" value="Winged helix' DNA-binding domain"/>
    <property type="match status" value="2"/>
</dbReference>
<evidence type="ECO:0000313" key="5">
    <source>
        <dbReference type="EMBL" id="MBF9071757.1"/>
    </source>
</evidence>
<keyword evidence="3" id="KW-0804">Transcription</keyword>
<gene>
    <name evidence="5" type="ORF">I2501_27410</name>
</gene>
<accession>A0A931BAN8</accession>
<dbReference type="PANTHER" id="PTHR33204:SF37">
    <property type="entry name" value="HTH-TYPE TRANSCRIPTIONAL REGULATOR YODB"/>
    <property type="match status" value="1"/>
</dbReference>
<dbReference type="Gene3D" id="1.10.10.10">
    <property type="entry name" value="Winged helix-like DNA-binding domain superfamily/Winged helix DNA-binding domain"/>
    <property type="match status" value="2"/>
</dbReference>
<evidence type="ECO:0000256" key="3">
    <source>
        <dbReference type="ARBA" id="ARBA00023163"/>
    </source>
</evidence>
<dbReference type="PANTHER" id="PTHR33204">
    <property type="entry name" value="TRANSCRIPTIONAL REGULATOR, MARR FAMILY"/>
    <property type="match status" value="1"/>
</dbReference>
<keyword evidence="1" id="KW-0805">Transcription regulation</keyword>
<evidence type="ECO:0000313" key="6">
    <source>
        <dbReference type="Proteomes" id="UP000657385"/>
    </source>
</evidence>
<dbReference type="InterPro" id="IPR002577">
    <property type="entry name" value="HTH_HxlR"/>
</dbReference>
<keyword evidence="6" id="KW-1185">Reference proteome</keyword>
<reference evidence="5" key="1">
    <citation type="submission" date="2020-11" db="EMBL/GenBank/DDBJ databases">
        <title>Isolation and identification of active actinomycetes.</title>
        <authorList>
            <person name="Yu B."/>
        </authorList>
    </citation>
    <scope>NUCLEOTIDE SEQUENCE</scope>
    <source>
        <strain evidence="5">NEAU-YB345</strain>
    </source>
</reference>
<keyword evidence="2" id="KW-0238">DNA-binding</keyword>
<proteinExistence type="predicted"/>
<dbReference type="PROSITE" id="PS51118">
    <property type="entry name" value="HTH_HXLR"/>
    <property type="match status" value="2"/>
</dbReference>
<evidence type="ECO:0000256" key="2">
    <source>
        <dbReference type="ARBA" id="ARBA00023125"/>
    </source>
</evidence>
<evidence type="ECO:0000256" key="1">
    <source>
        <dbReference type="ARBA" id="ARBA00023015"/>
    </source>
</evidence>
<comment type="caution">
    <text evidence="5">The sequence shown here is derived from an EMBL/GenBank/DDBJ whole genome shotgun (WGS) entry which is preliminary data.</text>
</comment>
<dbReference type="GO" id="GO:0003677">
    <property type="term" value="F:DNA binding"/>
    <property type="evidence" value="ECO:0007669"/>
    <property type="project" value="UniProtKB-KW"/>
</dbReference>
<name>A0A931BAN8_9ACTN</name>
<protein>
    <submittedName>
        <fullName evidence="5">Helix-turn-helix transcriptional regulator</fullName>
    </submittedName>
</protein>
<organism evidence="5 6">
    <name type="scientific">Streptacidiphilus fuscans</name>
    <dbReference type="NCBI Taxonomy" id="2789292"/>
    <lineage>
        <taxon>Bacteria</taxon>
        <taxon>Bacillati</taxon>
        <taxon>Actinomycetota</taxon>
        <taxon>Actinomycetes</taxon>
        <taxon>Kitasatosporales</taxon>
        <taxon>Streptomycetaceae</taxon>
        <taxon>Streptacidiphilus</taxon>
    </lineage>
</organism>
<feature type="domain" description="HTH hxlR-type" evidence="4">
    <location>
        <begin position="13"/>
        <end position="110"/>
    </location>
</feature>
<dbReference type="Pfam" id="PF01638">
    <property type="entry name" value="HxlR"/>
    <property type="match status" value="2"/>
</dbReference>
<dbReference type="InterPro" id="IPR036390">
    <property type="entry name" value="WH_DNA-bd_sf"/>
</dbReference>
<dbReference type="EMBL" id="JADPRT010000013">
    <property type="protein sequence ID" value="MBF9071757.1"/>
    <property type="molecule type" value="Genomic_DNA"/>
</dbReference>
<dbReference type="RefSeq" id="WP_196196929.1">
    <property type="nucleotide sequence ID" value="NZ_JADPRT010000013.1"/>
</dbReference>
<feature type="domain" description="HTH hxlR-type" evidence="4">
    <location>
        <begin position="110"/>
        <end position="211"/>
    </location>
</feature>